<reference evidence="1" key="1">
    <citation type="submission" date="2024-09" db="EMBL/GenBank/DDBJ databases">
        <title>Black Yeasts Isolated from many extreme environments.</title>
        <authorList>
            <person name="Coleine C."/>
            <person name="Stajich J.E."/>
            <person name="Selbmann L."/>
        </authorList>
    </citation>
    <scope>NUCLEOTIDE SEQUENCE</scope>
    <source>
        <strain evidence="1">CCFEE 5737</strain>
    </source>
</reference>
<sequence>VAQLQDKDGEPMFSRDALRTALGGASDKYLLYVFDNTAYNAKKQVRQRAPRKCVDNRIGGSFAAAPLGTEKKRSKYGKQQVMARLLDDKPLGTREKPVPGIRDSRLQLMRSQEQLDHDREAAFQTIMQQQHSATPDQKGIL</sequence>
<evidence type="ECO:0000313" key="2">
    <source>
        <dbReference type="Proteomes" id="UP001186974"/>
    </source>
</evidence>
<comment type="caution">
    <text evidence="1">The sequence shown here is derived from an EMBL/GenBank/DDBJ whole genome shotgun (WGS) entry which is preliminary data.</text>
</comment>
<organism evidence="1 2">
    <name type="scientific">Coniosporium uncinatum</name>
    <dbReference type="NCBI Taxonomy" id="93489"/>
    <lineage>
        <taxon>Eukaryota</taxon>
        <taxon>Fungi</taxon>
        <taxon>Dikarya</taxon>
        <taxon>Ascomycota</taxon>
        <taxon>Pezizomycotina</taxon>
        <taxon>Dothideomycetes</taxon>
        <taxon>Dothideomycetes incertae sedis</taxon>
        <taxon>Coniosporium</taxon>
    </lineage>
</organism>
<name>A0ACC3DAL3_9PEZI</name>
<feature type="non-terminal residue" evidence="1">
    <location>
        <position position="1"/>
    </location>
</feature>
<proteinExistence type="predicted"/>
<gene>
    <name evidence="1" type="ORF">LTS18_009084</name>
</gene>
<keyword evidence="2" id="KW-1185">Reference proteome</keyword>
<dbReference type="EMBL" id="JAWDJW010006577">
    <property type="protein sequence ID" value="KAK3064223.1"/>
    <property type="molecule type" value="Genomic_DNA"/>
</dbReference>
<dbReference type="Proteomes" id="UP001186974">
    <property type="component" value="Unassembled WGS sequence"/>
</dbReference>
<evidence type="ECO:0000313" key="1">
    <source>
        <dbReference type="EMBL" id="KAK3064223.1"/>
    </source>
</evidence>
<accession>A0ACC3DAL3</accession>
<protein>
    <submittedName>
        <fullName evidence="1">Uncharacterized protein</fullName>
    </submittedName>
</protein>